<keyword evidence="4" id="KW-0963">Cytoplasm</keyword>
<protein>
    <recommendedName>
        <fullName evidence="3">Protein phosphatase CheZ</fullName>
    </recommendedName>
    <alternativeName>
        <fullName evidence="9">Chemotaxis protein CheZ</fullName>
    </alternativeName>
</protein>
<feature type="region of interest" description="Disordered" evidence="10">
    <location>
        <begin position="289"/>
        <end position="321"/>
    </location>
</feature>
<evidence type="ECO:0000256" key="2">
    <source>
        <dbReference type="ARBA" id="ARBA00005908"/>
    </source>
</evidence>
<evidence type="ECO:0000256" key="6">
    <source>
        <dbReference type="ARBA" id="ARBA00022779"/>
    </source>
</evidence>
<dbReference type="GO" id="GO:0005737">
    <property type="term" value="C:cytoplasm"/>
    <property type="evidence" value="ECO:0007669"/>
    <property type="project" value="UniProtKB-SubCell"/>
</dbReference>
<dbReference type="AlphaFoldDB" id="A0A1I4A8T3"/>
<sequence length="332" mass="37465">MNNDDSFIQEELDIQHTKTTQDIEALQEIVSTTERKTVEKLTDMAAVVTAEADSDENRLQYTYVEVDTENEIALIDLAQDYNDFKVMSEGVSMETVDLNINSAVESILEEVLPEATAKNLDADKKIIDQVGHLTRNLHNSLRELGYDKRLESLASEAPEAQDKLTYIAAKTEQAADRTLNATEIAMPIQERLALEATQLSEKWKHSFEEQRVQPDTEKFKLLLIETLSYIDKVPEQTDATNAQLIEIMMAQDFQDLTGQVIKKVTLMVQRLEYDLVQLLLANVHHEDRQTFSNTQTTEDTGLMNGPVISPEKNPDTVSSQDQVDDLLASLGF</sequence>
<dbReference type="InterPro" id="IPR050992">
    <property type="entry name" value="CheZ_family_phosphatases"/>
</dbReference>
<keyword evidence="12" id="KW-1185">Reference proteome</keyword>
<organism evidence="11 12">
    <name type="scientific">Nitrosomonas aestuarii</name>
    <dbReference type="NCBI Taxonomy" id="52441"/>
    <lineage>
        <taxon>Bacteria</taxon>
        <taxon>Pseudomonadati</taxon>
        <taxon>Pseudomonadota</taxon>
        <taxon>Betaproteobacteria</taxon>
        <taxon>Nitrosomonadales</taxon>
        <taxon>Nitrosomonadaceae</taxon>
        <taxon>Nitrosomonas</taxon>
    </lineage>
</organism>
<dbReference type="PANTHER" id="PTHR43693:SF1">
    <property type="entry name" value="PROTEIN PHOSPHATASE CHEZ"/>
    <property type="match status" value="1"/>
</dbReference>
<accession>A0A1I4A8T3</accession>
<keyword evidence="5" id="KW-0145">Chemotaxis</keyword>
<dbReference type="Proteomes" id="UP000199533">
    <property type="component" value="Unassembled WGS sequence"/>
</dbReference>
<evidence type="ECO:0000256" key="1">
    <source>
        <dbReference type="ARBA" id="ARBA00004496"/>
    </source>
</evidence>
<feature type="compositionally biased region" description="Polar residues" evidence="10">
    <location>
        <begin position="290"/>
        <end position="299"/>
    </location>
</feature>
<evidence type="ECO:0000256" key="8">
    <source>
        <dbReference type="ARBA" id="ARBA00022912"/>
    </source>
</evidence>
<dbReference type="STRING" id="52441.SAMN05216302_100877"/>
<proteinExistence type="inferred from homology"/>
<comment type="similarity">
    <text evidence="2">Belongs to the CheZ family.</text>
</comment>
<evidence type="ECO:0000256" key="3">
    <source>
        <dbReference type="ARBA" id="ARBA00018484"/>
    </source>
</evidence>
<dbReference type="GO" id="GO:0006935">
    <property type="term" value="P:chemotaxis"/>
    <property type="evidence" value="ECO:0007669"/>
    <property type="project" value="UniProtKB-KW"/>
</dbReference>
<dbReference type="SUPFAM" id="SSF75708">
    <property type="entry name" value="Chemotaxis phosphatase CheZ"/>
    <property type="match status" value="1"/>
</dbReference>
<name>A0A1I4A8T3_9PROT</name>
<dbReference type="RefSeq" id="WP_244531823.1">
    <property type="nucleotide sequence ID" value="NZ_FOSP01000008.1"/>
</dbReference>
<evidence type="ECO:0000256" key="5">
    <source>
        <dbReference type="ARBA" id="ARBA00022500"/>
    </source>
</evidence>
<keyword evidence="6" id="KW-0283">Flagellar rotation</keyword>
<dbReference type="GO" id="GO:0097588">
    <property type="term" value="P:archaeal or bacterial-type flagellum-dependent cell motility"/>
    <property type="evidence" value="ECO:0007669"/>
    <property type="project" value="UniProtKB-KW"/>
</dbReference>
<dbReference type="InterPro" id="IPR007439">
    <property type="entry name" value="Chemotax_Pase_CheZ"/>
</dbReference>
<dbReference type="GO" id="GO:0050920">
    <property type="term" value="P:regulation of chemotaxis"/>
    <property type="evidence" value="ECO:0007669"/>
    <property type="project" value="InterPro"/>
</dbReference>
<evidence type="ECO:0000313" key="11">
    <source>
        <dbReference type="EMBL" id="SFK52724.1"/>
    </source>
</evidence>
<reference evidence="12" key="1">
    <citation type="submission" date="2016-10" db="EMBL/GenBank/DDBJ databases">
        <authorList>
            <person name="Varghese N."/>
            <person name="Submissions S."/>
        </authorList>
    </citation>
    <scope>NUCLEOTIDE SEQUENCE [LARGE SCALE GENOMIC DNA]</scope>
    <source>
        <strain evidence="12">Nm69</strain>
    </source>
</reference>
<evidence type="ECO:0000256" key="9">
    <source>
        <dbReference type="ARBA" id="ARBA00029599"/>
    </source>
</evidence>
<evidence type="ECO:0000256" key="10">
    <source>
        <dbReference type="SAM" id="MobiDB-lite"/>
    </source>
</evidence>
<keyword evidence="7" id="KW-0378">Hydrolase</keyword>
<keyword evidence="8" id="KW-0904">Protein phosphatase</keyword>
<dbReference type="GO" id="GO:0009288">
    <property type="term" value="C:bacterial-type flagellum"/>
    <property type="evidence" value="ECO:0007669"/>
    <property type="project" value="InterPro"/>
</dbReference>
<evidence type="ECO:0000313" key="12">
    <source>
        <dbReference type="Proteomes" id="UP000199533"/>
    </source>
</evidence>
<dbReference type="EMBL" id="FOSP01000008">
    <property type="protein sequence ID" value="SFK52724.1"/>
    <property type="molecule type" value="Genomic_DNA"/>
</dbReference>
<comment type="subcellular location">
    <subcellularLocation>
        <location evidence="1">Cytoplasm</location>
    </subcellularLocation>
</comment>
<evidence type="ECO:0000256" key="7">
    <source>
        <dbReference type="ARBA" id="ARBA00022801"/>
    </source>
</evidence>
<dbReference type="Pfam" id="PF04344">
    <property type="entry name" value="CheZ"/>
    <property type="match status" value="1"/>
</dbReference>
<gene>
    <name evidence="11" type="ORF">SAMN05216302_100877</name>
</gene>
<dbReference type="GO" id="GO:0004721">
    <property type="term" value="F:phosphoprotein phosphatase activity"/>
    <property type="evidence" value="ECO:0007669"/>
    <property type="project" value="UniProtKB-KW"/>
</dbReference>
<dbReference type="Gene3D" id="1.10.287.500">
    <property type="entry name" value="Helix hairpin bin"/>
    <property type="match status" value="1"/>
</dbReference>
<evidence type="ECO:0000256" key="4">
    <source>
        <dbReference type="ARBA" id="ARBA00022490"/>
    </source>
</evidence>
<dbReference type="PANTHER" id="PTHR43693">
    <property type="entry name" value="PROTEIN PHOSPHATASE CHEZ"/>
    <property type="match status" value="1"/>
</dbReference>